<protein>
    <submittedName>
        <fullName evidence="2">Uncharacterized protein</fullName>
    </submittedName>
</protein>
<organism evidence="2 3">
    <name type="scientific">Candidatus Collierbacteria bacterium GW2011_GWF2_44_15</name>
    <dbReference type="NCBI Taxonomy" id="1618404"/>
    <lineage>
        <taxon>Bacteria</taxon>
        <taxon>Candidatus Collieribacteriota</taxon>
    </lineage>
</organism>
<keyword evidence="1" id="KW-0472">Membrane</keyword>
<reference evidence="2 3" key="1">
    <citation type="journal article" date="2015" name="Nature">
        <title>rRNA introns, odd ribosomes, and small enigmatic genomes across a large radiation of phyla.</title>
        <authorList>
            <person name="Brown C.T."/>
            <person name="Hug L.A."/>
            <person name="Thomas B.C."/>
            <person name="Sharon I."/>
            <person name="Castelle C.J."/>
            <person name="Singh A."/>
            <person name="Wilkins M.J."/>
            <person name="Williams K.H."/>
            <person name="Banfield J.F."/>
        </authorList>
    </citation>
    <scope>NUCLEOTIDE SEQUENCE [LARGE SCALE GENOMIC DNA]</scope>
</reference>
<proteinExistence type="predicted"/>
<sequence>MDERFNNYVHVILLAILMGFLVGLSTFAFIGETAFNLPGGSIASGLSIGMFYSLKVLEPHKYNYIYLIAGGASGLIGFLIFLVLFV</sequence>
<feature type="transmembrane region" description="Helical" evidence="1">
    <location>
        <begin position="12"/>
        <end position="31"/>
    </location>
</feature>
<dbReference type="AlphaFoldDB" id="A0A0G1HJK6"/>
<dbReference type="STRING" id="1618404.UW35_C0009G0020"/>
<keyword evidence="1" id="KW-0812">Transmembrane</keyword>
<keyword evidence="1" id="KW-1133">Transmembrane helix</keyword>
<dbReference type="Proteomes" id="UP000033861">
    <property type="component" value="Unassembled WGS sequence"/>
</dbReference>
<comment type="caution">
    <text evidence="2">The sequence shown here is derived from an EMBL/GenBank/DDBJ whole genome shotgun (WGS) entry which is preliminary data.</text>
</comment>
<dbReference type="EMBL" id="LCHZ01000009">
    <property type="protein sequence ID" value="KKT46743.1"/>
    <property type="molecule type" value="Genomic_DNA"/>
</dbReference>
<feature type="transmembrane region" description="Helical" evidence="1">
    <location>
        <begin position="37"/>
        <end position="57"/>
    </location>
</feature>
<name>A0A0G1HJK6_9BACT</name>
<evidence type="ECO:0000256" key="1">
    <source>
        <dbReference type="SAM" id="Phobius"/>
    </source>
</evidence>
<evidence type="ECO:0000313" key="2">
    <source>
        <dbReference type="EMBL" id="KKT46743.1"/>
    </source>
</evidence>
<feature type="transmembrane region" description="Helical" evidence="1">
    <location>
        <begin position="64"/>
        <end position="85"/>
    </location>
</feature>
<evidence type="ECO:0000313" key="3">
    <source>
        <dbReference type="Proteomes" id="UP000033861"/>
    </source>
</evidence>
<gene>
    <name evidence="2" type="ORF">UW35_C0009G0020</name>
</gene>
<accession>A0A0G1HJK6</accession>